<dbReference type="GO" id="GO:0005615">
    <property type="term" value="C:extracellular space"/>
    <property type="evidence" value="ECO:0007669"/>
    <property type="project" value="UniProtKB-KW"/>
</dbReference>
<comment type="subcellular location">
    <subcellularLocation>
        <location evidence="1">Secreted</location>
    </subcellularLocation>
</comment>
<keyword evidence="3" id="KW-0964">Secreted</keyword>
<name>A0AAV1PV75_SCOSC</name>
<sequence>MKKVHTAAINEELQSVQHRLLTELQMVNNSTNTTEDAELEVAFPHDLYTQASKASAGEHLGFIVQSLEQMALLFEEAHNSTSWQEKTVEDFVNVVSRQADGLRSCIGSHNHKNKKLRMYFKRLWRYAAFNTGSSSSSETNVVTPSHPLDGGMQILTLVHSPPVKPRRRKKRRRSCRLAEMSQHNLSAVKRLTKPFLFGTLIVGLATAFFNRHLFMEDLADIRAQERARMDAKRMEIMERRQKQIDEVAEKKKGGSS</sequence>
<dbReference type="InterPro" id="IPR009079">
    <property type="entry name" value="4_helix_cytokine-like_core"/>
</dbReference>
<evidence type="ECO:0000256" key="5">
    <source>
        <dbReference type="ARBA" id="ARBA00023157"/>
    </source>
</evidence>
<evidence type="ECO:0000256" key="1">
    <source>
        <dbReference type="ARBA" id="ARBA00004613"/>
    </source>
</evidence>
<dbReference type="GO" id="GO:0005125">
    <property type="term" value="F:cytokine activity"/>
    <property type="evidence" value="ECO:0007669"/>
    <property type="project" value="UniProtKB-KW"/>
</dbReference>
<evidence type="ECO:0000256" key="4">
    <source>
        <dbReference type="ARBA" id="ARBA00023118"/>
    </source>
</evidence>
<dbReference type="InterPro" id="IPR000471">
    <property type="entry name" value="Interferon_alpha/beta/delta"/>
</dbReference>
<dbReference type="EMBL" id="CAWUFR010000271">
    <property type="protein sequence ID" value="CAK6974774.1"/>
    <property type="molecule type" value="Genomic_DNA"/>
</dbReference>
<organism evidence="6 7">
    <name type="scientific">Scomber scombrus</name>
    <name type="common">Atlantic mackerel</name>
    <name type="synonym">Scomber vernalis</name>
    <dbReference type="NCBI Taxonomy" id="13677"/>
    <lineage>
        <taxon>Eukaryota</taxon>
        <taxon>Metazoa</taxon>
        <taxon>Chordata</taxon>
        <taxon>Craniata</taxon>
        <taxon>Vertebrata</taxon>
        <taxon>Euteleostomi</taxon>
        <taxon>Actinopterygii</taxon>
        <taxon>Neopterygii</taxon>
        <taxon>Teleostei</taxon>
        <taxon>Neoteleostei</taxon>
        <taxon>Acanthomorphata</taxon>
        <taxon>Pelagiaria</taxon>
        <taxon>Scombriformes</taxon>
        <taxon>Scombridae</taxon>
        <taxon>Scomber</taxon>
    </lineage>
</organism>
<reference evidence="6 7" key="1">
    <citation type="submission" date="2024-01" db="EMBL/GenBank/DDBJ databases">
        <authorList>
            <person name="Alioto T."/>
            <person name="Alioto T."/>
            <person name="Gomez Garrido J."/>
        </authorList>
    </citation>
    <scope>NUCLEOTIDE SEQUENCE [LARGE SCALE GENOMIC DNA]</scope>
</reference>
<dbReference type="SUPFAM" id="SSF47266">
    <property type="entry name" value="4-helical cytokines"/>
    <property type="match status" value="1"/>
</dbReference>
<dbReference type="Proteomes" id="UP001314229">
    <property type="component" value="Unassembled WGS sequence"/>
</dbReference>
<dbReference type="GO" id="GO:0051607">
    <property type="term" value="P:defense response to virus"/>
    <property type="evidence" value="ECO:0007669"/>
    <property type="project" value="UniProtKB-KW"/>
</dbReference>
<evidence type="ECO:0000313" key="7">
    <source>
        <dbReference type="Proteomes" id="UP001314229"/>
    </source>
</evidence>
<dbReference type="Pfam" id="PF00143">
    <property type="entry name" value="Interferon"/>
    <property type="match status" value="1"/>
</dbReference>
<dbReference type="Gene3D" id="1.20.1250.10">
    <property type="match status" value="1"/>
</dbReference>
<comment type="caution">
    <text evidence="6">The sequence shown here is derived from an EMBL/GenBank/DDBJ whole genome shotgun (WGS) entry which is preliminary data.</text>
</comment>
<gene>
    <name evidence="6" type="ORF">FSCOSCO3_A022296</name>
</gene>
<keyword evidence="4" id="KW-0051">Antiviral defense</keyword>
<dbReference type="AlphaFoldDB" id="A0AAV1PV75"/>
<protein>
    <submittedName>
        <fullName evidence="6">Interferon a3-like</fullName>
    </submittedName>
</protein>
<keyword evidence="5" id="KW-1015">Disulfide bond</keyword>
<evidence type="ECO:0000256" key="3">
    <source>
        <dbReference type="ARBA" id="ARBA00022525"/>
    </source>
</evidence>
<keyword evidence="2" id="KW-0202">Cytokine</keyword>
<evidence type="ECO:0000256" key="2">
    <source>
        <dbReference type="ARBA" id="ARBA00022514"/>
    </source>
</evidence>
<evidence type="ECO:0000313" key="6">
    <source>
        <dbReference type="EMBL" id="CAK6974774.1"/>
    </source>
</evidence>
<proteinExistence type="predicted"/>
<keyword evidence="7" id="KW-1185">Reference proteome</keyword>
<accession>A0AAV1PV75</accession>
<dbReference type="GO" id="GO:0005126">
    <property type="term" value="F:cytokine receptor binding"/>
    <property type="evidence" value="ECO:0007669"/>
    <property type="project" value="InterPro"/>
</dbReference>